<evidence type="ECO:0000313" key="8">
    <source>
        <dbReference type="EMBL" id="KAL3758851.1"/>
    </source>
</evidence>
<feature type="transmembrane region" description="Helical" evidence="6">
    <location>
        <begin position="745"/>
        <end position="762"/>
    </location>
</feature>
<dbReference type="Pfam" id="PF07690">
    <property type="entry name" value="MFS_1"/>
    <property type="match status" value="1"/>
</dbReference>
<evidence type="ECO:0000256" key="2">
    <source>
        <dbReference type="ARBA" id="ARBA00022692"/>
    </source>
</evidence>
<evidence type="ECO:0000256" key="1">
    <source>
        <dbReference type="ARBA" id="ARBA00004141"/>
    </source>
</evidence>
<feature type="region of interest" description="Disordered" evidence="5">
    <location>
        <begin position="40"/>
        <end position="82"/>
    </location>
</feature>
<dbReference type="EMBL" id="JALLBG020000216">
    <property type="protein sequence ID" value="KAL3758851.1"/>
    <property type="molecule type" value="Genomic_DNA"/>
</dbReference>
<feature type="compositionally biased region" description="Polar residues" evidence="5">
    <location>
        <begin position="400"/>
        <end position="413"/>
    </location>
</feature>
<proteinExistence type="predicted"/>
<dbReference type="Gene3D" id="1.20.1250.20">
    <property type="entry name" value="MFS general substrate transporter like domains"/>
    <property type="match status" value="1"/>
</dbReference>
<evidence type="ECO:0000256" key="5">
    <source>
        <dbReference type="SAM" id="MobiDB-lite"/>
    </source>
</evidence>
<feature type="region of interest" description="Disordered" evidence="5">
    <location>
        <begin position="376"/>
        <end position="421"/>
    </location>
</feature>
<feature type="domain" description="SPX" evidence="7">
    <location>
        <begin position="1"/>
        <end position="271"/>
    </location>
</feature>
<keyword evidence="9" id="KW-1185">Reference proteome</keyword>
<sequence length="1057" mass="116125">MKFGDKLLCSQHPPWSDHYIDYIRLKQLLQTLFESADDDVENGSHYGRAEGEAGGDNNDDRQPLLPPPSFSGNDNIKNNSSVGGTKVYDAPALHYGSTTFSNITTDTATPTSICTSNNTTTNTNIHRTTSVSSTQSFELELKYEIQKALLFLLRTLGELSTDLSVLLKRHHALEVEVQHFLTTMRFGDDAAAAGVGFANGGSGGGDARQHHQLKTHLLQDIENLRLDFIVRIGSTLLLLLEFVELNIEAIVKIVKKHDKFLSKWEKTEGTQQKAKTMSTKMTRKKNCTRLRRQYLPRFAVYSSDPNVRCLFLAAADAGDCSGSSKAGISSSTSLQLSTAMRKESGNFGGWDVMQWNLEVALRELFEWEQEVRGGGKMLSDASFGGNGSSRDERPMPPRPSSATARSYSVSTLNGPKAEVGTRHRNRPSAIENFLTRSTTLLNVNSNVLSSLRSGSSAVLSSLKLTPSHANLAVDNKTSTFFEPMLYRIQSHRHRIGQMHDRYTRMVYAHEMLYLIGDTKQIQRDDANFLLRGQEEFGSVEKLENIRRQSIGGDLDGKRWMEEGYMTTTTTSISRFSKLLNLASASLYMCNYNIVAPTSGLYAKMLGFDPACAGIIIGMTPMAVIVSCVLYSWWSSYSYKRAIIFASFSCIVGNLVYALALPCKSMKMVLIGRLLTGFGSARVINRRYIADYYSIEDRTSGMVDLVTASALGSAVGPAIAASLSLIAPSNLSGTNTYWTIETAPGYVMFVLWSILCICYVVFFEEPERDDPIETKPSTISTEIQLVKGSSTTYSEKKPLLSIGESNSDGAKCFQPEKLLRSCGNVPVLISLMLLVLLKAVIEGLSSSAPTVSRYYFGWGVHANGIFLAALASFVLPTNFFVAHISRRFDDRELIIATLAVILFGILGVLNYGEGSGYSEVRFVLFGLVIFVSCNALEGPTMVSCMNVEYSAAYFKRNVSPSKGLLSKTIPKSLAKGILNAGLLSTEAGTLGRVLGDIWFSSSTFMGLDQMLNRTFGPMSVMVGLSICAVLWSYSNLQPTFEVDSEDDSEDGDGDHDDD</sequence>
<dbReference type="PROSITE" id="PS51382">
    <property type="entry name" value="SPX"/>
    <property type="match status" value="1"/>
</dbReference>
<dbReference type="InterPro" id="IPR036259">
    <property type="entry name" value="MFS_trans_sf"/>
</dbReference>
<dbReference type="GO" id="GO:0016020">
    <property type="term" value="C:membrane"/>
    <property type="evidence" value="ECO:0007669"/>
    <property type="project" value="UniProtKB-SubCell"/>
</dbReference>
<feature type="transmembrane region" description="Helical" evidence="6">
    <location>
        <begin position="917"/>
        <end position="935"/>
    </location>
</feature>
<dbReference type="InterPro" id="IPR011701">
    <property type="entry name" value="MFS"/>
</dbReference>
<dbReference type="InterPro" id="IPR004331">
    <property type="entry name" value="SPX_dom"/>
</dbReference>
<dbReference type="PANTHER" id="PTHR23510">
    <property type="entry name" value="INNER MEMBRANE TRANSPORT PROTEIN YAJR"/>
    <property type="match status" value="1"/>
</dbReference>
<feature type="compositionally biased region" description="Polar residues" evidence="5">
    <location>
        <begin position="70"/>
        <end position="82"/>
    </location>
</feature>
<dbReference type="AlphaFoldDB" id="A0ABD3M4A2"/>
<dbReference type="Pfam" id="PF03105">
    <property type="entry name" value="SPX"/>
    <property type="match status" value="1"/>
</dbReference>
<evidence type="ECO:0000313" key="9">
    <source>
        <dbReference type="Proteomes" id="UP001530293"/>
    </source>
</evidence>
<evidence type="ECO:0000256" key="3">
    <source>
        <dbReference type="ARBA" id="ARBA00022989"/>
    </source>
</evidence>
<feature type="transmembrane region" description="Helical" evidence="6">
    <location>
        <begin position="704"/>
        <end position="725"/>
    </location>
</feature>
<feature type="transmembrane region" description="Helical" evidence="6">
    <location>
        <begin position="612"/>
        <end position="633"/>
    </location>
</feature>
<reference evidence="8 9" key="1">
    <citation type="submission" date="2024-10" db="EMBL/GenBank/DDBJ databases">
        <title>Updated reference genomes for cyclostephanoid diatoms.</title>
        <authorList>
            <person name="Roberts W.R."/>
            <person name="Alverson A.J."/>
        </authorList>
    </citation>
    <scope>NUCLEOTIDE SEQUENCE [LARGE SCALE GENOMIC DNA]</scope>
    <source>
        <strain evidence="8 9">AJA232-27</strain>
    </source>
</reference>
<feature type="transmembrane region" description="Helical" evidence="6">
    <location>
        <begin position="820"/>
        <end position="840"/>
    </location>
</feature>
<name>A0ABD3M4A2_9STRA</name>
<feature type="transmembrane region" description="Helical" evidence="6">
    <location>
        <begin position="892"/>
        <end position="911"/>
    </location>
</feature>
<protein>
    <recommendedName>
        <fullName evidence="7">SPX domain-containing protein</fullName>
    </recommendedName>
</protein>
<comment type="subcellular location">
    <subcellularLocation>
        <location evidence="1">Membrane</location>
        <topology evidence="1">Multi-pass membrane protein</topology>
    </subcellularLocation>
</comment>
<accession>A0ABD3M4A2</accession>
<feature type="transmembrane region" description="Helical" evidence="6">
    <location>
        <begin position="665"/>
        <end position="683"/>
    </location>
</feature>
<keyword evidence="3 6" id="KW-1133">Transmembrane helix</keyword>
<feature type="transmembrane region" description="Helical" evidence="6">
    <location>
        <begin position="640"/>
        <end position="659"/>
    </location>
</feature>
<feature type="transmembrane region" description="Helical" evidence="6">
    <location>
        <begin position="1014"/>
        <end position="1032"/>
    </location>
</feature>
<dbReference type="InterPro" id="IPR051068">
    <property type="entry name" value="MFS_Domain-Containing_Protein"/>
</dbReference>
<dbReference type="SUPFAM" id="SSF103473">
    <property type="entry name" value="MFS general substrate transporter"/>
    <property type="match status" value="1"/>
</dbReference>
<organism evidence="8 9">
    <name type="scientific">Discostella pseudostelligera</name>
    <dbReference type="NCBI Taxonomy" id="259834"/>
    <lineage>
        <taxon>Eukaryota</taxon>
        <taxon>Sar</taxon>
        <taxon>Stramenopiles</taxon>
        <taxon>Ochrophyta</taxon>
        <taxon>Bacillariophyta</taxon>
        <taxon>Coscinodiscophyceae</taxon>
        <taxon>Thalassiosirophycidae</taxon>
        <taxon>Stephanodiscales</taxon>
        <taxon>Stephanodiscaceae</taxon>
        <taxon>Discostella</taxon>
    </lineage>
</organism>
<comment type="caution">
    <text evidence="8">The sequence shown here is derived from an EMBL/GenBank/DDBJ whole genome shotgun (WGS) entry which is preliminary data.</text>
</comment>
<keyword evidence="4 6" id="KW-0472">Membrane</keyword>
<dbReference type="PANTHER" id="PTHR23510:SF64">
    <property type="entry name" value="INNER MEMBRANE TRANSPORT PROTEIN YAJR"/>
    <property type="match status" value="1"/>
</dbReference>
<keyword evidence="2 6" id="KW-0812">Transmembrane</keyword>
<dbReference type="Proteomes" id="UP001530293">
    <property type="component" value="Unassembled WGS sequence"/>
</dbReference>
<evidence type="ECO:0000256" key="6">
    <source>
        <dbReference type="SAM" id="Phobius"/>
    </source>
</evidence>
<evidence type="ECO:0000259" key="7">
    <source>
        <dbReference type="PROSITE" id="PS51382"/>
    </source>
</evidence>
<feature type="transmembrane region" description="Helical" evidence="6">
    <location>
        <begin position="860"/>
        <end position="880"/>
    </location>
</feature>
<evidence type="ECO:0000256" key="4">
    <source>
        <dbReference type="ARBA" id="ARBA00023136"/>
    </source>
</evidence>
<gene>
    <name evidence="8" type="ORF">ACHAWU_003123</name>
</gene>